<gene>
    <name evidence="1" type="ORF">PPROV_000339800</name>
</gene>
<evidence type="ECO:0000313" key="2">
    <source>
        <dbReference type="Proteomes" id="UP000660262"/>
    </source>
</evidence>
<accession>A0A830HC41</accession>
<sequence>MSFIVEFLRETISRQFVSHDVADKDFVERTKRLQAKGKEIHEQIQQPLTTWGSWRLDTPWQKKYGVKPQAGVVNIIDVPMGYPGRFDTWEELTK</sequence>
<reference evidence="1" key="1">
    <citation type="submission" date="2020-10" db="EMBL/GenBank/DDBJ databases">
        <title>Unveiling of a novel bifunctional photoreceptor, Dualchrome1, isolated from a cosmopolitan green alga.</title>
        <authorList>
            <person name="Suzuki S."/>
            <person name="Kawachi M."/>
        </authorList>
    </citation>
    <scope>NUCLEOTIDE SEQUENCE</scope>
    <source>
        <strain evidence="1">NIES 2893</strain>
    </source>
</reference>
<name>A0A830HC41_9CHLO</name>
<evidence type="ECO:0000313" key="1">
    <source>
        <dbReference type="EMBL" id="GHP04644.1"/>
    </source>
</evidence>
<protein>
    <submittedName>
        <fullName evidence="1">Uncharacterized protein</fullName>
    </submittedName>
</protein>
<dbReference type="EMBL" id="BNJQ01000008">
    <property type="protein sequence ID" value="GHP04644.1"/>
    <property type="molecule type" value="Genomic_DNA"/>
</dbReference>
<comment type="caution">
    <text evidence="1">The sequence shown here is derived from an EMBL/GenBank/DDBJ whole genome shotgun (WGS) entry which is preliminary data.</text>
</comment>
<organism evidence="1 2">
    <name type="scientific">Pycnococcus provasolii</name>
    <dbReference type="NCBI Taxonomy" id="41880"/>
    <lineage>
        <taxon>Eukaryota</taxon>
        <taxon>Viridiplantae</taxon>
        <taxon>Chlorophyta</taxon>
        <taxon>Pseudoscourfieldiophyceae</taxon>
        <taxon>Pseudoscourfieldiales</taxon>
        <taxon>Pycnococcaceae</taxon>
        <taxon>Pycnococcus</taxon>
    </lineage>
</organism>
<dbReference type="Proteomes" id="UP000660262">
    <property type="component" value="Unassembled WGS sequence"/>
</dbReference>
<dbReference type="AlphaFoldDB" id="A0A830HC41"/>
<proteinExistence type="predicted"/>
<keyword evidence="2" id="KW-1185">Reference proteome</keyword>